<feature type="compositionally biased region" description="Basic and acidic residues" evidence="1">
    <location>
        <begin position="138"/>
        <end position="155"/>
    </location>
</feature>
<organism evidence="2 3">
    <name type="scientific">Pleurodeles waltl</name>
    <name type="common">Iberian ribbed newt</name>
    <dbReference type="NCBI Taxonomy" id="8319"/>
    <lineage>
        <taxon>Eukaryota</taxon>
        <taxon>Metazoa</taxon>
        <taxon>Chordata</taxon>
        <taxon>Craniata</taxon>
        <taxon>Vertebrata</taxon>
        <taxon>Euteleostomi</taxon>
        <taxon>Amphibia</taxon>
        <taxon>Batrachia</taxon>
        <taxon>Caudata</taxon>
        <taxon>Salamandroidea</taxon>
        <taxon>Salamandridae</taxon>
        <taxon>Pleurodelinae</taxon>
        <taxon>Pleurodeles</taxon>
    </lineage>
</organism>
<evidence type="ECO:0000256" key="1">
    <source>
        <dbReference type="SAM" id="MobiDB-lite"/>
    </source>
</evidence>
<keyword evidence="3" id="KW-1185">Reference proteome</keyword>
<accession>A0AAV7VZE5</accession>
<sequence length="306" mass="31730">MKGVRGVWQFAFTGDKSGVGGMDRRVVQALQLLQEAGHLDLLAAGVDRRARLVRQAASGVAAAVAACSPPRGRRGGATTQVRRLCLGRGRGGCSAAAARLETGVRLPVQQEARRAVAGAAPLEPGARVRRWARLPVQQEDRGPEGRARVGPKVKEGTASVGRAAKAIRQAWPPQDGEAVLGAPLPRSEGGKGCLENVQGGGRGSIQGGDKGVSVDSEALIGQDREGWGAPGGVSAQSMVNEAFTSGNSSSAGSVGGRELSHILEWSDDEAQELEDDGITLKVPPPGRTYVRRRRGFAVEVAKGASS</sequence>
<evidence type="ECO:0000313" key="3">
    <source>
        <dbReference type="Proteomes" id="UP001066276"/>
    </source>
</evidence>
<proteinExistence type="predicted"/>
<dbReference type="EMBL" id="JANPWB010000002">
    <property type="protein sequence ID" value="KAJ1205314.1"/>
    <property type="molecule type" value="Genomic_DNA"/>
</dbReference>
<feature type="region of interest" description="Disordered" evidence="1">
    <location>
        <begin position="138"/>
        <end position="159"/>
    </location>
</feature>
<evidence type="ECO:0000313" key="2">
    <source>
        <dbReference type="EMBL" id="KAJ1205314.1"/>
    </source>
</evidence>
<reference evidence="2" key="1">
    <citation type="journal article" date="2022" name="bioRxiv">
        <title>Sequencing and chromosome-scale assembly of the giantPleurodeles waltlgenome.</title>
        <authorList>
            <person name="Brown T."/>
            <person name="Elewa A."/>
            <person name="Iarovenko S."/>
            <person name="Subramanian E."/>
            <person name="Araus A.J."/>
            <person name="Petzold A."/>
            <person name="Susuki M."/>
            <person name="Suzuki K.-i.T."/>
            <person name="Hayashi T."/>
            <person name="Toyoda A."/>
            <person name="Oliveira C."/>
            <person name="Osipova E."/>
            <person name="Leigh N.D."/>
            <person name="Simon A."/>
            <person name="Yun M.H."/>
        </authorList>
    </citation>
    <scope>NUCLEOTIDE SEQUENCE</scope>
    <source>
        <strain evidence="2">20211129_DDA</strain>
        <tissue evidence="2">Liver</tissue>
    </source>
</reference>
<protein>
    <submittedName>
        <fullName evidence="2">Uncharacterized protein</fullName>
    </submittedName>
</protein>
<gene>
    <name evidence="2" type="ORF">NDU88_000749</name>
</gene>
<name>A0AAV7VZE5_PLEWA</name>
<dbReference type="Proteomes" id="UP001066276">
    <property type="component" value="Chromosome 1_2"/>
</dbReference>
<comment type="caution">
    <text evidence="2">The sequence shown here is derived from an EMBL/GenBank/DDBJ whole genome shotgun (WGS) entry which is preliminary data.</text>
</comment>
<dbReference type="AlphaFoldDB" id="A0AAV7VZE5"/>